<dbReference type="GeneTree" id="ENSGT00940000167093"/>
<dbReference type="AlphaFoldDB" id="A0A3B3C1R9"/>
<evidence type="ECO:0000256" key="1">
    <source>
        <dbReference type="ARBA" id="ARBA00023157"/>
    </source>
</evidence>
<dbReference type="STRING" id="30732.ENSOMEP00000011007"/>
<sequence length="81" mass="8438">MFGLSLVSPALNAAGQELPSSPHGCTEGSCYPATGNLLIGRAVNLSATSTCGLNGPEQYCIVSHLQVRGAKLLTAYEIWTE</sequence>
<dbReference type="Pfam" id="PF00055">
    <property type="entry name" value="Laminin_N"/>
    <property type="match status" value="1"/>
</dbReference>
<dbReference type="PaxDb" id="30732-ENSOMEP00000011007"/>
<protein>
    <recommendedName>
        <fullName evidence="3">Laminin N-terminal domain-containing protein</fullName>
    </recommendedName>
</protein>
<name>A0A3B3C1R9_ORYME</name>
<dbReference type="Ensembl" id="ENSOMET00000017973.1">
    <property type="protein sequence ID" value="ENSOMEP00000011007.1"/>
    <property type="gene ID" value="ENSOMEG00000012293.1"/>
</dbReference>
<accession>A0A3B3C1R9</accession>
<proteinExistence type="predicted"/>
<dbReference type="Gene3D" id="2.60.120.260">
    <property type="entry name" value="Galactose-binding domain-like"/>
    <property type="match status" value="1"/>
</dbReference>
<dbReference type="OMA" id="AYEIWTE"/>
<keyword evidence="5" id="KW-1185">Reference proteome</keyword>
<organism evidence="4 5">
    <name type="scientific">Oryzias melastigma</name>
    <name type="common">Marine medaka</name>
    <dbReference type="NCBI Taxonomy" id="30732"/>
    <lineage>
        <taxon>Eukaryota</taxon>
        <taxon>Metazoa</taxon>
        <taxon>Chordata</taxon>
        <taxon>Craniata</taxon>
        <taxon>Vertebrata</taxon>
        <taxon>Euteleostomi</taxon>
        <taxon>Actinopterygii</taxon>
        <taxon>Neopterygii</taxon>
        <taxon>Teleostei</taxon>
        <taxon>Neoteleostei</taxon>
        <taxon>Acanthomorphata</taxon>
        <taxon>Ovalentaria</taxon>
        <taxon>Atherinomorphae</taxon>
        <taxon>Beloniformes</taxon>
        <taxon>Adrianichthyidae</taxon>
        <taxon>Oryziinae</taxon>
        <taxon>Oryzias</taxon>
    </lineage>
</organism>
<feature type="domain" description="Laminin N-terminal" evidence="3">
    <location>
        <begin position="26"/>
        <end position="81"/>
    </location>
</feature>
<evidence type="ECO:0000313" key="4">
    <source>
        <dbReference type="Ensembl" id="ENSOMEP00000011007.1"/>
    </source>
</evidence>
<keyword evidence="1" id="KW-1015">Disulfide bond</keyword>
<reference evidence="4" key="1">
    <citation type="submission" date="2025-08" db="UniProtKB">
        <authorList>
            <consortium name="Ensembl"/>
        </authorList>
    </citation>
    <scope>IDENTIFICATION</scope>
</reference>
<evidence type="ECO:0000259" key="3">
    <source>
        <dbReference type="PROSITE" id="PS51117"/>
    </source>
</evidence>
<keyword evidence="2" id="KW-0424">Laminin EGF-like domain</keyword>
<dbReference type="Proteomes" id="UP000261560">
    <property type="component" value="Unplaced"/>
</dbReference>
<evidence type="ECO:0000313" key="5">
    <source>
        <dbReference type="Proteomes" id="UP000261560"/>
    </source>
</evidence>
<evidence type="ECO:0000256" key="2">
    <source>
        <dbReference type="ARBA" id="ARBA00023292"/>
    </source>
</evidence>
<dbReference type="PROSITE" id="PS51117">
    <property type="entry name" value="LAMININ_NTER"/>
    <property type="match status" value="1"/>
</dbReference>
<reference evidence="4" key="2">
    <citation type="submission" date="2025-09" db="UniProtKB">
        <authorList>
            <consortium name="Ensembl"/>
        </authorList>
    </citation>
    <scope>IDENTIFICATION</scope>
</reference>
<dbReference type="InterPro" id="IPR008211">
    <property type="entry name" value="Laminin_N"/>
</dbReference>